<dbReference type="Proteomes" id="UP000091857">
    <property type="component" value="Chromosome 8"/>
</dbReference>
<gene>
    <name evidence="1" type="ORF">MANES_08G106700v8</name>
</gene>
<evidence type="ECO:0000313" key="1">
    <source>
        <dbReference type="EMBL" id="KAG8649564.1"/>
    </source>
</evidence>
<dbReference type="EMBL" id="CM004394">
    <property type="protein sequence ID" value="KAG8649564.1"/>
    <property type="molecule type" value="Genomic_DNA"/>
</dbReference>
<protein>
    <submittedName>
        <fullName evidence="1">Uncharacterized protein</fullName>
    </submittedName>
</protein>
<organism evidence="1 2">
    <name type="scientific">Manihot esculenta</name>
    <name type="common">Cassava</name>
    <name type="synonym">Jatropha manihot</name>
    <dbReference type="NCBI Taxonomy" id="3983"/>
    <lineage>
        <taxon>Eukaryota</taxon>
        <taxon>Viridiplantae</taxon>
        <taxon>Streptophyta</taxon>
        <taxon>Embryophyta</taxon>
        <taxon>Tracheophyta</taxon>
        <taxon>Spermatophyta</taxon>
        <taxon>Magnoliopsida</taxon>
        <taxon>eudicotyledons</taxon>
        <taxon>Gunneridae</taxon>
        <taxon>Pentapetalae</taxon>
        <taxon>rosids</taxon>
        <taxon>fabids</taxon>
        <taxon>Malpighiales</taxon>
        <taxon>Euphorbiaceae</taxon>
        <taxon>Crotonoideae</taxon>
        <taxon>Manihoteae</taxon>
        <taxon>Manihot</taxon>
    </lineage>
</organism>
<name>A0ACB7H9W9_MANES</name>
<proteinExistence type="predicted"/>
<reference evidence="2" key="1">
    <citation type="journal article" date="2016" name="Nat. Biotechnol.">
        <title>Sequencing wild and cultivated cassava and related species reveals extensive interspecific hybridization and genetic diversity.</title>
        <authorList>
            <person name="Bredeson J.V."/>
            <person name="Lyons J.B."/>
            <person name="Prochnik S.E."/>
            <person name="Wu G.A."/>
            <person name="Ha C.M."/>
            <person name="Edsinger-Gonzales E."/>
            <person name="Grimwood J."/>
            <person name="Schmutz J."/>
            <person name="Rabbi I.Y."/>
            <person name="Egesi C."/>
            <person name="Nauluvula P."/>
            <person name="Lebot V."/>
            <person name="Ndunguru J."/>
            <person name="Mkamilo G."/>
            <person name="Bart R.S."/>
            <person name="Setter T.L."/>
            <person name="Gleadow R.M."/>
            <person name="Kulakow P."/>
            <person name="Ferguson M.E."/>
            <person name="Rounsley S."/>
            <person name="Rokhsar D.S."/>
        </authorList>
    </citation>
    <scope>NUCLEOTIDE SEQUENCE [LARGE SCALE GENOMIC DNA]</scope>
    <source>
        <strain evidence="2">cv. AM560-2</strain>
    </source>
</reference>
<evidence type="ECO:0000313" key="2">
    <source>
        <dbReference type="Proteomes" id="UP000091857"/>
    </source>
</evidence>
<keyword evidence="2" id="KW-1185">Reference proteome</keyword>
<comment type="caution">
    <text evidence="1">The sequence shown here is derived from an EMBL/GenBank/DDBJ whole genome shotgun (WGS) entry which is preliminary data.</text>
</comment>
<sequence>MRTQDDMEATEAEYNSLSKREKGKGGFRACSFVFVMVALENMGFIANMVSLVLYFLGVMFFDTASSSNTLTNLMGATFLLTVVGGFISDTYLSRLTTVLIFGVIEILALIMMTIQAHAKSLQPTYCGPGRSSCVEGKTAVMLYASLALLALGSGGVRGVLPSLGADQFDQNDPEEAKALATYFNWIILSTVLGATIGVTGIVWVSVNDAWYKGFMISTIATFVGFAVLLLGKPFYHQRKPGESPFIRIAQVIVLVFKNRRLSLPARPDELYEISEKDTISLEGKIAHTDQFRFLDKAAIVPKDLNIAPWRVCTVTQVEEVKILTRMLPILFSTMIMNTCLAQLQTFSVQQGYEMDKNLGKLKVPAPSVPVIPLLFMVILIPAYEFLFVPFARKITGHPSGITQLQRVGVGLVLSAISMAVAGIVEVKRRDQMHKDPAHPISLFWLSFQYGIFGIADMFTLVGLMEFFYKEAPSGMKSLSTSFTFLSLSFGYFLSSVFVSIINKVTERVTPSKKGWLHGEGIDDNNLNLFYWFLAVLSCINFVNYLFWASWYKYKVDDVDCIKPDLIRSTDGLLLTKVENTPDLSVVKAEVEENTKEKVVETSEAEAPSSDLQPKDDKENQQTHEQETRSGN</sequence>
<accession>A0ACB7H9W9</accession>